<feature type="compositionally biased region" description="Low complexity" evidence="5">
    <location>
        <begin position="143"/>
        <end position="168"/>
    </location>
</feature>
<comment type="subcellular location">
    <subcellularLocation>
        <location evidence="1">Membrane</location>
        <topology evidence="1">Single-pass membrane protein</topology>
    </subcellularLocation>
</comment>
<sequence length="289" mass="28776">MAHVSGGAPRRSLVLSAGLHLLVAGLLLVTFAPEVKLTGAPPMSVELIAGGGDGKPGGARPAPVAPAEPAPPAPEAAPVPQAAPTPAVPAPPPPAPPLADAKVKLADAKAPALAKPQPAPPEPPAKRPPAKAEAAKAEPKPAPTKASPGKAPAAKGGNIADDLLSDLGGPAGPGAGSVSQKGGKQGVVGGSPNGRAGADAGYLDRVRGRIRPYVVVPPGLSGNPEAVLKVTLLPTLEVRQVKLIKSSGSAAYDDAVQAAVWQARSFPPLPAGASFADYREYTLRFRPRD</sequence>
<evidence type="ECO:0000256" key="6">
    <source>
        <dbReference type="SAM" id="Phobius"/>
    </source>
</evidence>
<evidence type="ECO:0000313" key="8">
    <source>
        <dbReference type="Proteomes" id="UP000308891"/>
    </source>
</evidence>
<evidence type="ECO:0000256" key="1">
    <source>
        <dbReference type="ARBA" id="ARBA00004167"/>
    </source>
</evidence>
<dbReference type="Proteomes" id="UP000308891">
    <property type="component" value="Unassembled WGS sequence"/>
</dbReference>
<dbReference type="GO" id="GO:0016020">
    <property type="term" value="C:membrane"/>
    <property type="evidence" value="ECO:0007669"/>
    <property type="project" value="UniProtKB-SubCell"/>
</dbReference>
<dbReference type="Pfam" id="PF13103">
    <property type="entry name" value="TonB_2"/>
    <property type="match status" value="1"/>
</dbReference>
<evidence type="ECO:0000313" key="7">
    <source>
        <dbReference type="EMBL" id="TIC86176.1"/>
    </source>
</evidence>
<dbReference type="AlphaFoldDB" id="A0A4T0V4K8"/>
<comment type="caution">
    <text evidence="7">The sequence shown here is derived from an EMBL/GenBank/DDBJ whole genome shotgun (WGS) entry which is preliminary data.</text>
</comment>
<evidence type="ECO:0000256" key="3">
    <source>
        <dbReference type="ARBA" id="ARBA00022989"/>
    </source>
</evidence>
<keyword evidence="3 6" id="KW-1133">Transmembrane helix</keyword>
<feature type="compositionally biased region" description="Pro residues" evidence="5">
    <location>
        <begin position="63"/>
        <end position="97"/>
    </location>
</feature>
<proteinExistence type="predicted"/>
<dbReference type="OrthoDB" id="5298892at2"/>
<dbReference type="EMBL" id="STGJ01000002">
    <property type="protein sequence ID" value="TIC86176.1"/>
    <property type="molecule type" value="Genomic_DNA"/>
</dbReference>
<gene>
    <name evidence="7" type="ORF">E5K04_03475</name>
</gene>
<keyword evidence="2 6" id="KW-0812">Transmembrane</keyword>
<keyword evidence="8" id="KW-1185">Reference proteome</keyword>
<dbReference type="NCBIfam" id="TIGR01352">
    <property type="entry name" value="tonB_Cterm"/>
    <property type="match status" value="1"/>
</dbReference>
<feature type="compositionally biased region" description="Pro residues" evidence="5">
    <location>
        <begin position="117"/>
        <end position="127"/>
    </location>
</feature>
<reference evidence="7 8" key="1">
    <citation type="submission" date="2019-04" db="EMBL/GenBank/DDBJ databases">
        <title>Crenobacter sp. nov.</title>
        <authorList>
            <person name="Shi S."/>
        </authorList>
    </citation>
    <scope>NUCLEOTIDE SEQUENCE [LARGE SCALE GENOMIC DNA]</scope>
    <source>
        <strain evidence="7 8">GY 70310</strain>
    </source>
</reference>
<evidence type="ECO:0000256" key="5">
    <source>
        <dbReference type="SAM" id="MobiDB-lite"/>
    </source>
</evidence>
<dbReference type="InterPro" id="IPR006260">
    <property type="entry name" value="TonB/TolA_C"/>
</dbReference>
<keyword evidence="4 6" id="KW-0472">Membrane</keyword>
<evidence type="ECO:0000256" key="2">
    <source>
        <dbReference type="ARBA" id="ARBA00022692"/>
    </source>
</evidence>
<dbReference type="Gene3D" id="3.30.1150.10">
    <property type="match status" value="1"/>
</dbReference>
<dbReference type="SUPFAM" id="SSF74653">
    <property type="entry name" value="TolA/TonB C-terminal domain"/>
    <property type="match status" value="1"/>
</dbReference>
<organism evidence="7 8">
    <name type="scientific">Crenobacter intestini</name>
    <dbReference type="NCBI Taxonomy" id="2563443"/>
    <lineage>
        <taxon>Bacteria</taxon>
        <taxon>Pseudomonadati</taxon>
        <taxon>Pseudomonadota</taxon>
        <taxon>Betaproteobacteria</taxon>
        <taxon>Neisseriales</taxon>
        <taxon>Neisseriaceae</taxon>
        <taxon>Crenobacter</taxon>
    </lineage>
</organism>
<feature type="region of interest" description="Disordered" evidence="5">
    <location>
        <begin position="48"/>
        <end position="200"/>
    </location>
</feature>
<protein>
    <submittedName>
        <fullName evidence="7">TonB C-terminal domain-containing protein</fullName>
    </submittedName>
</protein>
<accession>A0A4T0V4K8</accession>
<name>A0A4T0V4K8_9NEIS</name>
<feature type="transmembrane region" description="Helical" evidence="6">
    <location>
        <begin position="12"/>
        <end position="32"/>
    </location>
</feature>
<feature type="compositionally biased region" description="Gly residues" evidence="5">
    <location>
        <begin position="183"/>
        <end position="192"/>
    </location>
</feature>
<evidence type="ECO:0000256" key="4">
    <source>
        <dbReference type="ARBA" id="ARBA00023136"/>
    </source>
</evidence>
<dbReference type="RefSeq" id="WP_136551522.1">
    <property type="nucleotide sequence ID" value="NZ_STGJ01000002.1"/>
</dbReference>